<dbReference type="GO" id="GO:0042752">
    <property type="term" value="P:regulation of circadian rhythm"/>
    <property type="evidence" value="ECO:0007669"/>
    <property type="project" value="InterPro"/>
</dbReference>
<reference evidence="2" key="1">
    <citation type="journal article" date="2020" name="Nat. Commun.">
        <title>Genome sequence of the cluster root forming white lupin.</title>
        <authorList>
            <person name="Hufnagel B."/>
            <person name="Marques A."/>
            <person name="Soriano A."/>
            <person name="Marques L."/>
            <person name="Divol F."/>
            <person name="Doumas P."/>
            <person name="Sallet E."/>
            <person name="Mancinotti D."/>
            <person name="Carrere S."/>
            <person name="Marande W."/>
            <person name="Arribat S."/>
            <person name="Keller J."/>
            <person name="Huneau C."/>
            <person name="Blein T."/>
            <person name="Aime D."/>
            <person name="Laguerre M."/>
            <person name="Taylor J."/>
            <person name="Schubert V."/>
            <person name="Nelson M."/>
            <person name="Geu-Flores F."/>
            <person name="Crespi M."/>
            <person name="Gallardo-Guerrero K."/>
            <person name="Delaux P.-M."/>
            <person name="Salse J."/>
            <person name="Berges H."/>
            <person name="Guyot R."/>
            <person name="Gouzy J."/>
            <person name="Peret B."/>
        </authorList>
    </citation>
    <scope>NUCLEOTIDE SEQUENCE [LARGE SCALE GENOMIC DNA]</scope>
    <source>
        <strain evidence="2">cv. Amiga</strain>
    </source>
</reference>
<dbReference type="OrthoDB" id="1923282at2759"/>
<evidence type="ECO:0000313" key="1">
    <source>
        <dbReference type="EMBL" id="KAE9600031.1"/>
    </source>
</evidence>
<dbReference type="AlphaFoldDB" id="A0A6A5NSZ9"/>
<dbReference type="PANTHER" id="PTHR33676">
    <property type="entry name" value="COLD REGULATED PROTEIN 27"/>
    <property type="match status" value="1"/>
</dbReference>
<proteinExistence type="predicted"/>
<protein>
    <submittedName>
        <fullName evidence="1">Uncharacterized protein</fullName>
    </submittedName>
</protein>
<sequence length="200" mass="23122">MQEKIHMQRIMARESNMTETPKWTDEKHSMYLKSIEASFVNQMYDSNHTLPSFSIKETSNHTAKNSAQFKVLRGGCWKTINFERENPQMNRTKPRNNLTTNPWIQHYRSSSKQPSIAAPSLLESITSTSEVVVGLEYQWNEFSSSLSGQLHLSETHVSHDDMLSSDTEMSDQNFADEDVVVDKEENIRSNVKRLKETFDN</sequence>
<comment type="caution">
    <text evidence="1">The sequence shown here is derived from an EMBL/GenBank/DDBJ whole genome shotgun (WGS) entry which is preliminary data.</text>
</comment>
<accession>A0A6A5NSZ9</accession>
<keyword evidence="2" id="KW-1185">Reference proteome</keyword>
<organism evidence="1 2">
    <name type="scientific">Lupinus albus</name>
    <name type="common">White lupine</name>
    <name type="synonym">Lupinus termis</name>
    <dbReference type="NCBI Taxonomy" id="3870"/>
    <lineage>
        <taxon>Eukaryota</taxon>
        <taxon>Viridiplantae</taxon>
        <taxon>Streptophyta</taxon>
        <taxon>Embryophyta</taxon>
        <taxon>Tracheophyta</taxon>
        <taxon>Spermatophyta</taxon>
        <taxon>Magnoliopsida</taxon>
        <taxon>eudicotyledons</taxon>
        <taxon>Gunneridae</taxon>
        <taxon>Pentapetalae</taxon>
        <taxon>rosids</taxon>
        <taxon>fabids</taxon>
        <taxon>Fabales</taxon>
        <taxon>Fabaceae</taxon>
        <taxon>Papilionoideae</taxon>
        <taxon>50 kb inversion clade</taxon>
        <taxon>genistoids sensu lato</taxon>
        <taxon>core genistoids</taxon>
        <taxon>Genisteae</taxon>
        <taxon>Lupinus</taxon>
    </lineage>
</organism>
<gene>
    <name evidence="1" type="ORF">Lalb_Chr14g0368651</name>
</gene>
<dbReference type="GO" id="GO:0009409">
    <property type="term" value="P:response to cold"/>
    <property type="evidence" value="ECO:0007669"/>
    <property type="project" value="InterPro"/>
</dbReference>
<dbReference type="PANTHER" id="PTHR33676:SF3">
    <property type="entry name" value="COLD-REGULATED PROTEIN 27"/>
    <property type="match status" value="1"/>
</dbReference>
<dbReference type="InterPro" id="IPR044678">
    <property type="entry name" value="COR27/28"/>
</dbReference>
<dbReference type="EMBL" id="WOCE01000014">
    <property type="protein sequence ID" value="KAE9600031.1"/>
    <property type="molecule type" value="Genomic_DNA"/>
</dbReference>
<name>A0A6A5NSZ9_LUPAL</name>
<evidence type="ECO:0000313" key="2">
    <source>
        <dbReference type="Proteomes" id="UP000447434"/>
    </source>
</evidence>
<dbReference type="Proteomes" id="UP000447434">
    <property type="component" value="Chromosome 14"/>
</dbReference>